<protein>
    <submittedName>
        <fullName evidence="4">NUDIX hydrolase</fullName>
    </submittedName>
</protein>
<reference evidence="4 5" key="1">
    <citation type="journal article" date="2014" name="Int. J. Syst. Evol. Microbiol.">
        <title>Phaeodactylibacter xiamenensis gen. nov., sp. nov., a member of the family Saprospiraceae isolated from the marine alga Phaeodactylum tricornutum.</title>
        <authorList>
            <person name="Chen Z.Jr."/>
            <person name="Lei X."/>
            <person name="Lai Q."/>
            <person name="Li Y."/>
            <person name="Zhang B."/>
            <person name="Zhang J."/>
            <person name="Zhang H."/>
            <person name="Yang L."/>
            <person name="Zheng W."/>
            <person name="Tian Y."/>
            <person name="Yu Z."/>
            <person name="Xu H.Jr."/>
            <person name="Zheng T."/>
        </authorList>
    </citation>
    <scope>NUCLEOTIDE SEQUENCE [LARGE SCALE GENOMIC DNA]</scope>
    <source>
        <strain evidence="4 5">KD52</strain>
    </source>
</reference>
<dbReference type="RefSeq" id="WP_052516480.1">
    <property type="nucleotide sequence ID" value="NZ_CAKZLC010000316.1"/>
</dbReference>
<comment type="cofactor">
    <cofactor evidence="1">
        <name>Mg(2+)</name>
        <dbReference type="ChEBI" id="CHEBI:18420"/>
    </cofactor>
</comment>
<dbReference type="PANTHER" id="PTHR43046">
    <property type="entry name" value="GDP-MANNOSE MANNOSYL HYDROLASE"/>
    <property type="match status" value="1"/>
</dbReference>
<dbReference type="STRING" id="1524460.IX84_29545"/>
<dbReference type="PANTHER" id="PTHR43046:SF16">
    <property type="entry name" value="ADP-RIBOSE PYROPHOSPHATASE YJHB-RELATED"/>
    <property type="match status" value="1"/>
</dbReference>
<accession>A0A098RZC4</accession>
<dbReference type="PROSITE" id="PS51462">
    <property type="entry name" value="NUDIX"/>
    <property type="match status" value="1"/>
</dbReference>
<proteinExistence type="predicted"/>
<dbReference type="Pfam" id="PF00293">
    <property type="entry name" value="NUDIX"/>
    <property type="match status" value="1"/>
</dbReference>
<dbReference type="InterPro" id="IPR000086">
    <property type="entry name" value="NUDIX_hydrolase_dom"/>
</dbReference>
<evidence type="ECO:0000313" key="4">
    <source>
        <dbReference type="EMBL" id="KGE85216.1"/>
    </source>
</evidence>
<feature type="domain" description="Nudix hydrolase" evidence="3">
    <location>
        <begin position="3"/>
        <end position="132"/>
    </location>
</feature>
<evidence type="ECO:0000259" key="3">
    <source>
        <dbReference type="PROSITE" id="PS51462"/>
    </source>
</evidence>
<dbReference type="InterPro" id="IPR015797">
    <property type="entry name" value="NUDIX_hydrolase-like_dom_sf"/>
</dbReference>
<dbReference type="SUPFAM" id="SSF55811">
    <property type="entry name" value="Nudix"/>
    <property type="match status" value="1"/>
</dbReference>
<dbReference type="AlphaFoldDB" id="A0A098RZC4"/>
<organism evidence="4 5">
    <name type="scientific">Phaeodactylibacter xiamenensis</name>
    <dbReference type="NCBI Taxonomy" id="1524460"/>
    <lineage>
        <taxon>Bacteria</taxon>
        <taxon>Pseudomonadati</taxon>
        <taxon>Bacteroidota</taxon>
        <taxon>Saprospiria</taxon>
        <taxon>Saprospirales</taxon>
        <taxon>Haliscomenobacteraceae</taxon>
        <taxon>Phaeodactylibacter</taxon>
    </lineage>
</organism>
<gene>
    <name evidence="4" type="ORF">IX84_29545</name>
</gene>
<dbReference type="OrthoDB" id="9804563at2"/>
<dbReference type="InterPro" id="IPR020084">
    <property type="entry name" value="NUDIX_hydrolase_CS"/>
</dbReference>
<keyword evidence="2 4" id="KW-0378">Hydrolase</keyword>
<sequence length="142" mass="16866">MADTRISFKARLILYHRGRILLLKQTKPNGGNYTLVGGTVESREFARQALIRESFEEAGIILREEDLELAHLLHKVNGEEHRIVFYFKAYRWEGELKAKETHKFKEAEWFYLEDLPRNLTSTVRHVLEAYRHGQLYSEYLKK</sequence>
<keyword evidence="5" id="KW-1185">Reference proteome</keyword>
<dbReference type="EMBL" id="JPOS01000092">
    <property type="protein sequence ID" value="KGE85216.1"/>
    <property type="molecule type" value="Genomic_DNA"/>
</dbReference>
<dbReference type="Proteomes" id="UP000029736">
    <property type="component" value="Unassembled WGS sequence"/>
</dbReference>
<evidence type="ECO:0000256" key="2">
    <source>
        <dbReference type="ARBA" id="ARBA00022801"/>
    </source>
</evidence>
<dbReference type="GO" id="GO:0016787">
    <property type="term" value="F:hydrolase activity"/>
    <property type="evidence" value="ECO:0007669"/>
    <property type="project" value="UniProtKB-KW"/>
</dbReference>
<dbReference type="PROSITE" id="PS00893">
    <property type="entry name" value="NUDIX_BOX"/>
    <property type="match status" value="1"/>
</dbReference>
<name>A0A098RZC4_9BACT</name>
<evidence type="ECO:0000313" key="5">
    <source>
        <dbReference type="Proteomes" id="UP000029736"/>
    </source>
</evidence>
<comment type="caution">
    <text evidence="4">The sequence shown here is derived from an EMBL/GenBank/DDBJ whole genome shotgun (WGS) entry which is preliminary data.</text>
</comment>
<dbReference type="Gene3D" id="3.90.79.10">
    <property type="entry name" value="Nucleoside Triphosphate Pyrophosphohydrolase"/>
    <property type="match status" value="1"/>
</dbReference>
<evidence type="ECO:0000256" key="1">
    <source>
        <dbReference type="ARBA" id="ARBA00001946"/>
    </source>
</evidence>